<evidence type="ECO:0000256" key="1">
    <source>
        <dbReference type="ARBA" id="ARBA00012493"/>
    </source>
</evidence>
<dbReference type="InterPro" id="IPR041588">
    <property type="entry name" value="Integrase_H2C2"/>
</dbReference>
<accession>A0AAW1IFX6</accession>
<dbReference type="GO" id="GO:0015074">
    <property type="term" value="P:DNA integration"/>
    <property type="evidence" value="ECO:0007669"/>
    <property type="project" value="InterPro"/>
</dbReference>
<feature type="domain" description="Integrase catalytic" evidence="2">
    <location>
        <begin position="90"/>
        <end position="248"/>
    </location>
</feature>
<dbReference type="Gene3D" id="3.30.420.10">
    <property type="entry name" value="Ribonuclease H-like superfamily/Ribonuclease H"/>
    <property type="match status" value="1"/>
</dbReference>
<sequence length="248" mass="29142">MFYNMKNDITVEDGIVYYDNRVIIPHSLRKNMLRLLHESHQGIVKTKLRAKNIMYWPGMLNEIEQFVSDCTICEKFRSDNRKDPLLPHEIPTLPFEKIGSDVLTYRNKDYLVTIDYYSKVLTYRNKDYLVTIDYYSKWIEVTELENKNSAELISKLKYLFSMHGIPRILICDNMPFGSFEFKKFADSWNFRIVTSSPRYPRSNGLSEKAVGIAKQMLKKKFEENKDINISLLEYRSTVIPTMGASPSE</sequence>
<dbReference type="PANTHER" id="PTHR37984">
    <property type="entry name" value="PROTEIN CBG26694"/>
    <property type="match status" value="1"/>
</dbReference>
<reference evidence="3 4" key="1">
    <citation type="journal article" date="2024" name="BMC Genomics">
        <title>De novo assembly and annotation of Popillia japonica's genome with initial clues to its potential as an invasive pest.</title>
        <authorList>
            <person name="Cucini C."/>
            <person name="Boschi S."/>
            <person name="Funari R."/>
            <person name="Cardaioli E."/>
            <person name="Iannotti N."/>
            <person name="Marturano G."/>
            <person name="Paoli F."/>
            <person name="Bruttini M."/>
            <person name="Carapelli A."/>
            <person name="Frati F."/>
            <person name="Nardi F."/>
        </authorList>
    </citation>
    <scope>NUCLEOTIDE SEQUENCE [LARGE SCALE GENOMIC DNA]</scope>
    <source>
        <strain evidence="3">DMR45628</strain>
    </source>
</reference>
<dbReference type="InterPro" id="IPR001584">
    <property type="entry name" value="Integrase_cat-core"/>
</dbReference>
<protein>
    <recommendedName>
        <fullName evidence="1">RNA-directed DNA polymerase</fullName>
        <ecNumber evidence="1">2.7.7.49</ecNumber>
    </recommendedName>
</protein>
<evidence type="ECO:0000259" key="2">
    <source>
        <dbReference type="PROSITE" id="PS50994"/>
    </source>
</evidence>
<dbReference type="PANTHER" id="PTHR37984:SF7">
    <property type="entry name" value="INTEGRASE CATALYTIC DOMAIN-CONTAINING PROTEIN"/>
    <property type="match status" value="1"/>
</dbReference>
<gene>
    <name evidence="3" type="ORF">QE152_g35612</name>
</gene>
<evidence type="ECO:0000313" key="4">
    <source>
        <dbReference type="Proteomes" id="UP001458880"/>
    </source>
</evidence>
<dbReference type="Gene3D" id="1.10.340.70">
    <property type="match status" value="1"/>
</dbReference>
<name>A0AAW1IFX6_POPJA</name>
<evidence type="ECO:0000313" key="3">
    <source>
        <dbReference type="EMBL" id="KAK9688345.1"/>
    </source>
</evidence>
<dbReference type="Pfam" id="PF17921">
    <property type="entry name" value="Integrase_H2C2"/>
    <property type="match status" value="1"/>
</dbReference>
<dbReference type="InterPro" id="IPR012337">
    <property type="entry name" value="RNaseH-like_sf"/>
</dbReference>
<dbReference type="GO" id="GO:0003964">
    <property type="term" value="F:RNA-directed DNA polymerase activity"/>
    <property type="evidence" value="ECO:0007669"/>
    <property type="project" value="UniProtKB-EC"/>
</dbReference>
<keyword evidence="4" id="KW-1185">Reference proteome</keyword>
<dbReference type="GO" id="GO:0003676">
    <property type="term" value="F:nucleic acid binding"/>
    <property type="evidence" value="ECO:0007669"/>
    <property type="project" value="InterPro"/>
</dbReference>
<dbReference type="Proteomes" id="UP001458880">
    <property type="component" value="Unassembled WGS sequence"/>
</dbReference>
<dbReference type="EC" id="2.7.7.49" evidence="1"/>
<proteinExistence type="predicted"/>
<dbReference type="SUPFAM" id="SSF53098">
    <property type="entry name" value="Ribonuclease H-like"/>
    <property type="match status" value="1"/>
</dbReference>
<dbReference type="FunFam" id="1.10.340.70:FF:000003">
    <property type="entry name" value="Protein CBG25708"/>
    <property type="match status" value="1"/>
</dbReference>
<comment type="caution">
    <text evidence="3">The sequence shown here is derived from an EMBL/GenBank/DDBJ whole genome shotgun (WGS) entry which is preliminary data.</text>
</comment>
<dbReference type="InterPro" id="IPR036397">
    <property type="entry name" value="RNaseH_sf"/>
</dbReference>
<organism evidence="3 4">
    <name type="scientific">Popillia japonica</name>
    <name type="common">Japanese beetle</name>
    <dbReference type="NCBI Taxonomy" id="7064"/>
    <lineage>
        <taxon>Eukaryota</taxon>
        <taxon>Metazoa</taxon>
        <taxon>Ecdysozoa</taxon>
        <taxon>Arthropoda</taxon>
        <taxon>Hexapoda</taxon>
        <taxon>Insecta</taxon>
        <taxon>Pterygota</taxon>
        <taxon>Neoptera</taxon>
        <taxon>Endopterygota</taxon>
        <taxon>Coleoptera</taxon>
        <taxon>Polyphaga</taxon>
        <taxon>Scarabaeiformia</taxon>
        <taxon>Scarabaeidae</taxon>
        <taxon>Rutelinae</taxon>
        <taxon>Popillia</taxon>
    </lineage>
</organism>
<dbReference type="PROSITE" id="PS50994">
    <property type="entry name" value="INTEGRASE"/>
    <property type="match status" value="1"/>
</dbReference>
<dbReference type="InterPro" id="IPR050951">
    <property type="entry name" value="Retrovirus_Pol_polyprotein"/>
</dbReference>
<dbReference type="AlphaFoldDB" id="A0AAW1IFX6"/>
<dbReference type="EMBL" id="JASPKY010000595">
    <property type="protein sequence ID" value="KAK9688345.1"/>
    <property type="molecule type" value="Genomic_DNA"/>
</dbReference>